<dbReference type="InterPro" id="IPR037165">
    <property type="entry name" value="AldOxase/xan_DH_Mopterin-bd_sf"/>
</dbReference>
<dbReference type="PANTHER" id="PTHR11908:SF153">
    <property type="entry name" value="DEHYDROGENASE"/>
    <property type="match status" value="1"/>
</dbReference>
<dbReference type="Gene3D" id="3.90.1170.50">
    <property type="entry name" value="Aldehyde oxidase/xanthine dehydrogenase, a/b hammerhead"/>
    <property type="match status" value="1"/>
</dbReference>
<evidence type="ECO:0000313" key="3">
    <source>
        <dbReference type="Proteomes" id="UP000198131"/>
    </source>
</evidence>
<dbReference type="AlphaFoldDB" id="A0A212TQT8"/>
<dbReference type="RefSeq" id="WP_088843498.1">
    <property type="nucleotide sequence ID" value="NZ_FYEW01000001.1"/>
</dbReference>
<reference evidence="3" key="1">
    <citation type="submission" date="2017-06" db="EMBL/GenBank/DDBJ databases">
        <authorList>
            <person name="Varghese N."/>
            <person name="Submissions S."/>
        </authorList>
    </citation>
    <scope>NUCLEOTIDE SEQUENCE [LARGE SCALE GENOMIC DNA]</scope>
    <source>
        <strain evidence="3">DSM 11116</strain>
    </source>
</reference>
<dbReference type="Pfam" id="PF01315">
    <property type="entry name" value="Ald_Xan_dh_C"/>
    <property type="match status" value="1"/>
</dbReference>
<dbReference type="Proteomes" id="UP000198131">
    <property type="component" value="Unassembled WGS sequence"/>
</dbReference>
<dbReference type="EMBL" id="FYEW01000001">
    <property type="protein sequence ID" value="SNC68375.1"/>
    <property type="molecule type" value="Genomic_DNA"/>
</dbReference>
<dbReference type="InterPro" id="IPR016208">
    <property type="entry name" value="Ald_Oxase/xanthine_DH-like"/>
</dbReference>
<proteinExistence type="predicted"/>
<dbReference type="SMART" id="SM01008">
    <property type="entry name" value="Ald_Xan_dh_C"/>
    <property type="match status" value="1"/>
</dbReference>
<name>A0A212TQT8_9BACT</name>
<dbReference type="Pfam" id="PF20256">
    <property type="entry name" value="MoCoBD_2"/>
    <property type="match status" value="1"/>
</dbReference>
<organism evidence="2 3">
    <name type="scientific">Hymenobacter gelipurpurascens</name>
    <dbReference type="NCBI Taxonomy" id="89968"/>
    <lineage>
        <taxon>Bacteria</taxon>
        <taxon>Pseudomonadati</taxon>
        <taxon>Bacteroidota</taxon>
        <taxon>Cytophagia</taxon>
        <taxon>Cytophagales</taxon>
        <taxon>Hymenobacteraceae</taxon>
        <taxon>Hymenobacter</taxon>
    </lineage>
</organism>
<dbReference type="InterPro" id="IPR036856">
    <property type="entry name" value="Ald_Oxase/Xan_DH_a/b_sf"/>
</dbReference>
<dbReference type="InterPro" id="IPR000674">
    <property type="entry name" value="Ald_Oxase/Xan_DH_a/b"/>
</dbReference>
<dbReference type="SUPFAM" id="SSF56003">
    <property type="entry name" value="Molybdenum cofactor-binding domain"/>
    <property type="match status" value="1"/>
</dbReference>
<keyword evidence="3" id="KW-1185">Reference proteome</keyword>
<sequence length="740" mass="80359">MPKQPAKEGVVGSPMHRVDGRLKVTGAARYAAEHQVAGVKHGVLVLSTVAKGRIRQLDTATAEKAAGVLAVVTYRNSPKVPGYSSATAASNPRVEGQEIKVFHDDQIHFYNQPVALAIAETLEQARYAASLVKVAYEQLPHQTNLAANLTKGTEPKKEKDYTRGQAYAYRTAPVRIEQEYATPIQVHNPLEMHAAIALWEGDKLTVYNKTQAPKLAQQDLMRLFQLPEENVQVHSPFVGGAFGGASRIWPQETAAILGAKHVGHPVKVMLRREQQFNLVGYRPRSIQKMGLGASSDGALLGITHEAFGNTSQYEQFPERIVHPTKSAYRTPNMNTVYKVVPLDVSTPCWTRGPGESSGSFALESAMDELAYALQMDPVALRLKNYAETDPENDKPWASKHLRECYERGAQRFGWSKRNPAPRAMREGDWLVGQGMSSGIYKSERQEATAKARLMADGTLLIQSATADTGPGTATIMTQIAADASGVAPQNIRFELGDSALPPAPIQAGSHTATSVGTVVHEVCVALREQLQTMARNQTGSAFSQASPSDLVTLGGELHLAQDSSKRISYVDILKQQNLPMLEVTRQSKGGPELKEYSGKSFCANFVEVRVHALTGEVRVSRVVSVVDAGRVLNHTTARSQVLGAVVWGIGQALMEQVVIDHRYGNFLNHDLAEYHVPVCADMPEIDVQFIDKPDPIISPTGAKGLGEIGLVGFAAAVANAVYHATGTRVRELPITPDKLI</sequence>
<feature type="domain" description="Aldehyde oxidase/xanthine dehydrogenase a/b hammerhead" evidence="1">
    <location>
        <begin position="25"/>
        <end position="140"/>
    </location>
</feature>
<dbReference type="GO" id="GO:0016491">
    <property type="term" value="F:oxidoreductase activity"/>
    <property type="evidence" value="ECO:0007669"/>
    <property type="project" value="InterPro"/>
</dbReference>
<gene>
    <name evidence="2" type="ORF">SAMN06265337_2283</name>
</gene>
<evidence type="ECO:0000259" key="1">
    <source>
        <dbReference type="SMART" id="SM01008"/>
    </source>
</evidence>
<accession>A0A212TQT8</accession>
<dbReference type="OrthoDB" id="9759099at2"/>
<evidence type="ECO:0000313" key="2">
    <source>
        <dbReference type="EMBL" id="SNC68375.1"/>
    </source>
</evidence>
<dbReference type="PANTHER" id="PTHR11908">
    <property type="entry name" value="XANTHINE DEHYDROGENASE"/>
    <property type="match status" value="1"/>
</dbReference>
<dbReference type="InterPro" id="IPR008274">
    <property type="entry name" value="AldOxase/xan_DH_MoCoBD1"/>
</dbReference>
<dbReference type="GO" id="GO:0005506">
    <property type="term" value="F:iron ion binding"/>
    <property type="evidence" value="ECO:0007669"/>
    <property type="project" value="InterPro"/>
</dbReference>
<dbReference type="Pfam" id="PF02738">
    <property type="entry name" value="MoCoBD_1"/>
    <property type="match status" value="1"/>
</dbReference>
<dbReference type="InterPro" id="IPR046867">
    <property type="entry name" value="AldOxase/xan_DH_MoCoBD2"/>
</dbReference>
<dbReference type="SUPFAM" id="SSF54665">
    <property type="entry name" value="CO dehydrogenase molybdoprotein N-domain-like"/>
    <property type="match status" value="1"/>
</dbReference>
<dbReference type="Gene3D" id="3.30.365.10">
    <property type="entry name" value="Aldehyde oxidase/xanthine dehydrogenase, molybdopterin binding domain"/>
    <property type="match status" value="4"/>
</dbReference>
<protein>
    <submittedName>
        <fullName evidence="2">Xanthine dehydrogenase, molybdenum binding subunit apoprotein</fullName>
    </submittedName>
</protein>